<feature type="compositionally biased region" description="Polar residues" evidence="1">
    <location>
        <begin position="1"/>
        <end position="13"/>
    </location>
</feature>
<sequence>MPRQGNTATSRSWIVSPRSCHRDRSPKSCHRGRKALITATPRPAPQPHARPAPTHRVRTASREDAPALAELSRPFVRSGALRERPVSLYAAHAADFLVAEAADGAFAGCVGLRAHRAAPAAGDVPAGVVYNFCVAEHQQGSGVGAGLLRAVLAAAHAQGLGALFTATTGGGGLFLRYGFTPTTARLAPPSWAASLDPRRNARILTKSV</sequence>
<organism evidence="3 4">
    <name type="scientific">Streptomyces spectabilis</name>
    <dbReference type="NCBI Taxonomy" id="68270"/>
    <lineage>
        <taxon>Bacteria</taxon>
        <taxon>Bacillati</taxon>
        <taxon>Actinomycetota</taxon>
        <taxon>Actinomycetes</taxon>
        <taxon>Kitasatosporales</taxon>
        <taxon>Streptomycetaceae</taxon>
        <taxon>Streptomyces</taxon>
    </lineage>
</organism>
<dbReference type="Gene3D" id="3.40.630.30">
    <property type="match status" value="1"/>
</dbReference>
<accession>A0A5P2XHM0</accession>
<dbReference type="SUPFAM" id="SSF55729">
    <property type="entry name" value="Acyl-CoA N-acyltransferases (Nat)"/>
    <property type="match status" value="1"/>
</dbReference>
<evidence type="ECO:0000313" key="4">
    <source>
        <dbReference type="Proteomes" id="UP000326505"/>
    </source>
</evidence>
<feature type="region of interest" description="Disordered" evidence="1">
    <location>
        <begin position="1"/>
        <end position="64"/>
    </location>
</feature>
<dbReference type="KEGG" id="sspb:CP982_39285"/>
<reference evidence="3 4" key="1">
    <citation type="submission" date="2017-09" db="EMBL/GenBank/DDBJ databases">
        <authorList>
            <person name="Lee N."/>
            <person name="Cho B.-K."/>
        </authorList>
    </citation>
    <scope>NUCLEOTIDE SEQUENCE [LARGE SCALE GENOMIC DNA]</scope>
    <source>
        <strain evidence="3 4">ATCC 27465</strain>
    </source>
</reference>
<dbReference type="OrthoDB" id="4249167at2"/>
<gene>
    <name evidence="3" type="ORF">CP982_39285</name>
</gene>
<evidence type="ECO:0000256" key="1">
    <source>
        <dbReference type="SAM" id="MobiDB-lite"/>
    </source>
</evidence>
<dbReference type="EMBL" id="CP023690">
    <property type="protein sequence ID" value="QEV63998.1"/>
    <property type="molecule type" value="Genomic_DNA"/>
</dbReference>
<proteinExistence type="predicted"/>
<protein>
    <submittedName>
        <fullName evidence="3">GNAT family N-acetyltransferase</fullName>
    </submittedName>
</protein>
<dbReference type="CDD" id="cd04301">
    <property type="entry name" value="NAT_SF"/>
    <property type="match status" value="1"/>
</dbReference>
<feature type="domain" description="N-acetyltransferase" evidence="2">
    <location>
        <begin position="55"/>
        <end position="202"/>
    </location>
</feature>
<dbReference type="Pfam" id="PF13508">
    <property type="entry name" value="Acetyltransf_7"/>
    <property type="match status" value="1"/>
</dbReference>
<dbReference type="AlphaFoldDB" id="A0A5P2XHM0"/>
<keyword evidence="3" id="KW-0808">Transferase</keyword>
<dbReference type="GO" id="GO:0016747">
    <property type="term" value="F:acyltransferase activity, transferring groups other than amino-acyl groups"/>
    <property type="evidence" value="ECO:0007669"/>
    <property type="project" value="InterPro"/>
</dbReference>
<dbReference type="InterPro" id="IPR000182">
    <property type="entry name" value="GNAT_dom"/>
</dbReference>
<dbReference type="Proteomes" id="UP000326505">
    <property type="component" value="Chromosome"/>
</dbReference>
<dbReference type="PROSITE" id="PS51186">
    <property type="entry name" value="GNAT"/>
    <property type="match status" value="1"/>
</dbReference>
<name>A0A5P2XHM0_STRST</name>
<dbReference type="InterPro" id="IPR016181">
    <property type="entry name" value="Acyl_CoA_acyltransferase"/>
</dbReference>
<evidence type="ECO:0000313" key="3">
    <source>
        <dbReference type="EMBL" id="QEV63998.1"/>
    </source>
</evidence>
<evidence type="ECO:0000259" key="2">
    <source>
        <dbReference type="PROSITE" id="PS51186"/>
    </source>
</evidence>